<organism evidence="12 13">
    <name type="scientific">Sporidiobolus salmonicolor</name>
    <name type="common">Yeast-like fungus</name>
    <name type="synonym">Sporobolomyces salmonicolor</name>
    <dbReference type="NCBI Taxonomy" id="5005"/>
    <lineage>
        <taxon>Eukaryota</taxon>
        <taxon>Fungi</taxon>
        <taxon>Dikarya</taxon>
        <taxon>Basidiomycota</taxon>
        <taxon>Pucciniomycotina</taxon>
        <taxon>Microbotryomycetes</taxon>
        <taxon>Sporidiobolales</taxon>
        <taxon>Sporidiobolaceae</taxon>
        <taxon>Sporobolomyces</taxon>
    </lineage>
</organism>
<evidence type="ECO:0000256" key="10">
    <source>
        <dbReference type="SAM" id="Phobius"/>
    </source>
</evidence>
<keyword evidence="6 10" id="KW-0472">Membrane</keyword>
<evidence type="ECO:0000256" key="9">
    <source>
        <dbReference type="SAM" id="MobiDB-lite"/>
    </source>
</evidence>
<feature type="transmembrane region" description="Helical" evidence="10">
    <location>
        <begin position="141"/>
        <end position="162"/>
    </location>
</feature>
<comment type="similarity">
    <text evidence="2 8">Belongs to the major facilitator superfamily. Sugar transporter (TC 2.A.1.1) family.</text>
</comment>
<evidence type="ECO:0000256" key="7">
    <source>
        <dbReference type="ARBA" id="ARBA00049119"/>
    </source>
</evidence>
<evidence type="ECO:0000256" key="3">
    <source>
        <dbReference type="ARBA" id="ARBA00022448"/>
    </source>
</evidence>
<feature type="transmembrane region" description="Helical" evidence="10">
    <location>
        <begin position="229"/>
        <end position="253"/>
    </location>
</feature>
<dbReference type="GO" id="GO:0005351">
    <property type="term" value="F:carbohydrate:proton symporter activity"/>
    <property type="evidence" value="ECO:0007669"/>
    <property type="project" value="TreeGrafter"/>
</dbReference>
<evidence type="ECO:0000256" key="1">
    <source>
        <dbReference type="ARBA" id="ARBA00004141"/>
    </source>
</evidence>
<dbReference type="InterPro" id="IPR050360">
    <property type="entry name" value="MFS_Sugar_Transporters"/>
</dbReference>
<evidence type="ECO:0000256" key="6">
    <source>
        <dbReference type="ARBA" id="ARBA00023136"/>
    </source>
</evidence>
<feature type="transmembrane region" description="Helical" evidence="10">
    <location>
        <begin position="407"/>
        <end position="426"/>
    </location>
</feature>
<dbReference type="PANTHER" id="PTHR48022:SF73">
    <property type="entry name" value="METABOLITE TRANSPORT PROTEIN YDL199C-RELATED"/>
    <property type="match status" value="1"/>
</dbReference>
<evidence type="ECO:0000256" key="5">
    <source>
        <dbReference type="ARBA" id="ARBA00022989"/>
    </source>
</evidence>
<feature type="transmembrane region" description="Helical" evidence="10">
    <location>
        <begin position="265"/>
        <end position="287"/>
    </location>
</feature>
<feature type="transmembrane region" description="Helical" evidence="10">
    <location>
        <begin position="294"/>
        <end position="316"/>
    </location>
</feature>
<reference evidence="13" key="1">
    <citation type="submission" date="2015-02" db="EMBL/GenBank/DDBJ databases">
        <authorList>
            <person name="Gon?alves P."/>
        </authorList>
    </citation>
    <scope>NUCLEOTIDE SEQUENCE [LARGE SCALE GENOMIC DNA]</scope>
</reference>
<keyword evidence="3 8" id="KW-0813">Transport</keyword>
<dbReference type="InterPro" id="IPR003663">
    <property type="entry name" value="Sugar/inositol_transpt"/>
</dbReference>
<dbReference type="PRINTS" id="PR00171">
    <property type="entry name" value="SUGRTRNSPORT"/>
</dbReference>
<feature type="compositionally biased region" description="Low complexity" evidence="9">
    <location>
        <begin position="520"/>
        <end position="531"/>
    </location>
</feature>
<feature type="compositionally biased region" description="Gly residues" evidence="9">
    <location>
        <begin position="553"/>
        <end position="562"/>
    </location>
</feature>
<evidence type="ECO:0000259" key="11">
    <source>
        <dbReference type="PROSITE" id="PS50850"/>
    </source>
</evidence>
<sequence>MSGVITGPYFKAYFHRPTRFEIATMVAILEIGAFITSLLAGQVGDIFGRRMTILVGALIFSVGGLFQAFTNGFKMMVFGRVLSGFGVGFLSMIVPVYQSEISPAENRGKLACIEFTLNVVGYASSVWIDYFASYIRSDYSWRLPLLMQSVIGFALAFGSLFIPESPRWLLDMDLDDEGMGVLADLHGDGDPEDEKAKEEFREIKEGVFNERLAGDRSYKSMWKRFRGRVLLAVSAQAFAQLNGINVISYYAPLVFESAGWIGRDAILMTGINGIIYVMSTIPTWYLVDTLGRRAILLSGASVMAVALSLVGFFLYLDQSYTPVAVVTCVIIYNAAFGYSWGPVPWLYPPGKIISGWLLTKKGGGETEILPNAFRVKGVSISTASNWLFNWIVGEATPILQEAIRWRLYPMHAGFCVLSFILVYFAYPETMGVPLEEMDELFGDQPTRPLLSGPSDLEGAPLRRSHSAPGFHRGLPHDHPENVEPPALARDRPRPKRTLSGGASLPGRGGPAVDAVVDWWSGQSKGKGTTSSRPGTPRAYQTVRQEDTNDTGRGEGGGGERVG</sequence>
<dbReference type="SUPFAM" id="SSF103473">
    <property type="entry name" value="MFS general substrate transporter"/>
    <property type="match status" value="1"/>
</dbReference>
<gene>
    <name evidence="12" type="primary">SPOSA6832_02806</name>
</gene>
<evidence type="ECO:0000256" key="2">
    <source>
        <dbReference type="ARBA" id="ARBA00010992"/>
    </source>
</evidence>
<protein>
    <submittedName>
        <fullName evidence="12">SPOSA6832_02806-mRNA-1:cds</fullName>
    </submittedName>
</protein>
<keyword evidence="5 10" id="KW-1133">Transmembrane helix</keyword>
<feature type="transmembrane region" description="Helical" evidence="10">
    <location>
        <begin position="322"/>
        <end position="341"/>
    </location>
</feature>
<dbReference type="Proteomes" id="UP000243876">
    <property type="component" value="Unassembled WGS sequence"/>
</dbReference>
<feature type="domain" description="Major facilitator superfamily (MFS) profile" evidence="11">
    <location>
        <begin position="1"/>
        <end position="430"/>
    </location>
</feature>
<name>A0A0D6ENC5_SPOSA</name>
<comment type="subcellular location">
    <subcellularLocation>
        <location evidence="1">Membrane</location>
        <topology evidence="1">Multi-pass membrane protein</topology>
    </subcellularLocation>
</comment>
<dbReference type="InterPro" id="IPR020846">
    <property type="entry name" value="MFS_dom"/>
</dbReference>
<proteinExistence type="inferred from homology"/>
<dbReference type="NCBIfam" id="TIGR00879">
    <property type="entry name" value="SP"/>
    <property type="match status" value="1"/>
</dbReference>
<evidence type="ECO:0000313" key="13">
    <source>
        <dbReference type="Proteomes" id="UP000243876"/>
    </source>
</evidence>
<feature type="transmembrane region" description="Helical" evidence="10">
    <location>
        <begin position="75"/>
        <end position="94"/>
    </location>
</feature>
<feature type="transmembrane region" description="Helical" evidence="10">
    <location>
        <begin position="115"/>
        <end position="135"/>
    </location>
</feature>
<dbReference type="GO" id="GO:0016020">
    <property type="term" value="C:membrane"/>
    <property type="evidence" value="ECO:0007669"/>
    <property type="project" value="UniProtKB-SubCell"/>
</dbReference>
<dbReference type="AlphaFoldDB" id="A0A0D6ENC5"/>
<dbReference type="EMBL" id="CENE01000011">
    <property type="protein sequence ID" value="CEQ41110.1"/>
    <property type="molecule type" value="Genomic_DNA"/>
</dbReference>
<evidence type="ECO:0000313" key="12">
    <source>
        <dbReference type="EMBL" id="CEQ41110.1"/>
    </source>
</evidence>
<dbReference type="PANTHER" id="PTHR48022">
    <property type="entry name" value="PLASTIDIC GLUCOSE TRANSPORTER 4"/>
    <property type="match status" value="1"/>
</dbReference>
<evidence type="ECO:0000256" key="4">
    <source>
        <dbReference type="ARBA" id="ARBA00022692"/>
    </source>
</evidence>
<dbReference type="InterPro" id="IPR005829">
    <property type="entry name" value="Sugar_transporter_CS"/>
</dbReference>
<dbReference type="InterPro" id="IPR005828">
    <property type="entry name" value="MFS_sugar_transport-like"/>
</dbReference>
<dbReference type="PROSITE" id="PS00217">
    <property type="entry name" value="SUGAR_TRANSPORT_2"/>
    <property type="match status" value="1"/>
</dbReference>
<feature type="transmembrane region" description="Helical" evidence="10">
    <location>
        <begin position="20"/>
        <end position="39"/>
    </location>
</feature>
<feature type="compositionally biased region" description="Basic and acidic residues" evidence="9">
    <location>
        <begin position="543"/>
        <end position="552"/>
    </location>
</feature>
<dbReference type="FunFam" id="1.20.1250.20:FF:000119">
    <property type="entry name" value="MFS monosaccharide transporter, putative"/>
    <property type="match status" value="1"/>
</dbReference>
<dbReference type="PROSITE" id="PS50850">
    <property type="entry name" value="MFS"/>
    <property type="match status" value="1"/>
</dbReference>
<dbReference type="Pfam" id="PF00083">
    <property type="entry name" value="Sugar_tr"/>
    <property type="match status" value="1"/>
</dbReference>
<dbReference type="InterPro" id="IPR036259">
    <property type="entry name" value="MFS_trans_sf"/>
</dbReference>
<dbReference type="Gene3D" id="1.20.1250.20">
    <property type="entry name" value="MFS general substrate transporter like domains"/>
    <property type="match status" value="1"/>
</dbReference>
<dbReference type="OrthoDB" id="648285at2759"/>
<keyword evidence="4 10" id="KW-0812">Transmembrane</keyword>
<accession>A0A0D6ENC5</accession>
<feature type="transmembrane region" description="Helical" evidence="10">
    <location>
        <begin position="51"/>
        <end position="69"/>
    </location>
</feature>
<keyword evidence="13" id="KW-1185">Reference proteome</keyword>
<comment type="catalytic activity">
    <reaction evidence="7">
        <text>myo-inositol(out) + H(+)(out) = myo-inositol(in) + H(+)(in)</text>
        <dbReference type="Rhea" id="RHEA:60364"/>
        <dbReference type="ChEBI" id="CHEBI:15378"/>
        <dbReference type="ChEBI" id="CHEBI:17268"/>
    </reaction>
</comment>
<evidence type="ECO:0000256" key="8">
    <source>
        <dbReference type="RuleBase" id="RU003346"/>
    </source>
</evidence>
<feature type="region of interest" description="Disordered" evidence="9">
    <location>
        <begin position="443"/>
        <end position="562"/>
    </location>
</feature>